<accession>A0A0U5FSG6</accession>
<feature type="region of interest" description="Disordered" evidence="1">
    <location>
        <begin position="1"/>
        <end position="23"/>
    </location>
</feature>
<dbReference type="GeneID" id="34784450"/>
<dbReference type="Proteomes" id="UP000056109">
    <property type="component" value="Chromosome I"/>
</dbReference>
<reference evidence="3" key="1">
    <citation type="submission" date="2014-09" db="EMBL/GenBank/DDBJ databases">
        <authorList>
            <person name="Illeghems K.G."/>
        </authorList>
    </citation>
    <scope>NUCLEOTIDE SEQUENCE [LARGE SCALE GENOMIC DNA]</scope>
    <source>
        <strain evidence="3">108B</strain>
    </source>
</reference>
<gene>
    <name evidence="2" type="ORF">ASN_3505</name>
</gene>
<feature type="compositionally biased region" description="Polar residues" evidence="1">
    <location>
        <begin position="13"/>
        <end position="23"/>
    </location>
</feature>
<dbReference type="EMBL" id="LN606600">
    <property type="protein sequence ID" value="CEF42733.1"/>
    <property type="molecule type" value="Genomic_DNA"/>
</dbReference>
<proteinExistence type="predicted"/>
<evidence type="ECO:0000313" key="2">
    <source>
        <dbReference type="EMBL" id="CEF42733.1"/>
    </source>
</evidence>
<dbReference type="SUPFAM" id="SSF51197">
    <property type="entry name" value="Clavaminate synthase-like"/>
    <property type="match status" value="1"/>
</dbReference>
<organism evidence="2 3">
    <name type="scientific">Acetobacter senegalensis</name>
    <dbReference type="NCBI Taxonomy" id="446692"/>
    <lineage>
        <taxon>Bacteria</taxon>
        <taxon>Pseudomonadati</taxon>
        <taxon>Pseudomonadota</taxon>
        <taxon>Alphaproteobacteria</taxon>
        <taxon>Acetobacterales</taxon>
        <taxon>Acetobacteraceae</taxon>
        <taxon>Acetobacter</taxon>
    </lineage>
</organism>
<sequence length="278" mass="31441">MDKNGPAPLHPENSASTGGESLKNTKSTFAAEISSAERLLSAPVFPDLADSTLARIVQDMNQNGFGMVEKCIDEAHLSSLRAFIMQKVVEQRGEYGPFDPGHSGSDSLLNALSLSSEFNRSCRTIYRLGTGKTGPDQTFYHILRWFSGDTGEQHAYFFHYDSYVLTVLIPAVMPSRGPMGDLIMFPNRRPIRNTYLTNLFDKVLLDNRLTQRLLKKAMLLKLIKPVRVQLEPGNVYFFWGYRSVHANEPFDHDQIRATAVFHYVNPHADSRIRAFIKR</sequence>
<dbReference type="PATRIC" id="fig|446692.3.peg.3719"/>
<name>A0A0U5FSG6_9PROT</name>
<keyword evidence="3" id="KW-1185">Reference proteome</keyword>
<dbReference type="KEGG" id="asz:ASN_3505"/>
<evidence type="ECO:0000313" key="3">
    <source>
        <dbReference type="Proteomes" id="UP000056109"/>
    </source>
</evidence>
<protein>
    <submittedName>
        <fullName evidence="2">Uncharacterized protein</fullName>
    </submittedName>
</protein>
<dbReference type="RefSeq" id="WP_006557208.1">
    <property type="nucleotide sequence ID" value="NZ_JAIMFS010000009.1"/>
</dbReference>
<dbReference type="AlphaFoldDB" id="A0A0U5FSG6"/>
<evidence type="ECO:0000256" key="1">
    <source>
        <dbReference type="SAM" id="MobiDB-lite"/>
    </source>
</evidence>